<protein>
    <submittedName>
        <fullName evidence="1">tRNA-histidine guanylyltransferase 1-like</fullName>
        <ecNumber evidence="1">2.7.7.79</ecNumber>
    </submittedName>
</protein>
<organism evidence="1 2">
    <name type="scientific">Spiromyces aspiralis</name>
    <dbReference type="NCBI Taxonomy" id="68401"/>
    <lineage>
        <taxon>Eukaryota</taxon>
        <taxon>Fungi</taxon>
        <taxon>Fungi incertae sedis</taxon>
        <taxon>Zoopagomycota</taxon>
        <taxon>Kickxellomycotina</taxon>
        <taxon>Kickxellomycetes</taxon>
        <taxon>Kickxellales</taxon>
        <taxon>Kickxellaceae</taxon>
        <taxon>Spiromyces</taxon>
    </lineage>
</organism>
<evidence type="ECO:0000313" key="1">
    <source>
        <dbReference type="EMBL" id="KAJ1675659.1"/>
    </source>
</evidence>
<name>A0ACC1HGH6_9FUNG</name>
<dbReference type="Proteomes" id="UP001145114">
    <property type="component" value="Unassembled WGS sequence"/>
</dbReference>
<comment type="caution">
    <text evidence="1">The sequence shown here is derived from an EMBL/GenBank/DDBJ whole genome shotgun (WGS) entry which is preliminary data.</text>
</comment>
<proteinExistence type="predicted"/>
<dbReference type="EMBL" id="JAMZIH010005214">
    <property type="protein sequence ID" value="KAJ1675659.1"/>
    <property type="molecule type" value="Genomic_DNA"/>
</dbReference>
<gene>
    <name evidence="1" type="primary">THG1L</name>
    <name evidence="1" type="ORF">EV182_000835</name>
</gene>
<dbReference type="EC" id="2.7.7.79" evidence="1"/>
<accession>A0ACC1HGH6</accession>
<sequence length="199" mass="23438">MNKCASKVMEKMPDIVLAYGESDEYSFVISKKSNMYNRRESKIISLITSYFTSCYVYYWRDYLPDVEMQAIPAFDSRAVMYPSDKNLRDYLSWRQADCHINNLYNTCFWVLVKSGLSQKEAEKQLCGTLSRDKNELLFSKFGINYNNEPEIFKKGSVLVDVVNPQGNTTKRKKPRIAIQHCDIIRERFWREHPEILNPK</sequence>
<reference evidence="1" key="1">
    <citation type="submission" date="2022-06" db="EMBL/GenBank/DDBJ databases">
        <title>Phylogenomic reconstructions and comparative analyses of Kickxellomycotina fungi.</title>
        <authorList>
            <person name="Reynolds N.K."/>
            <person name="Stajich J.E."/>
            <person name="Barry K."/>
            <person name="Grigoriev I.V."/>
            <person name="Crous P."/>
            <person name="Smith M.E."/>
        </authorList>
    </citation>
    <scope>NUCLEOTIDE SEQUENCE</scope>
    <source>
        <strain evidence="1">RSA 2271</strain>
    </source>
</reference>
<evidence type="ECO:0000313" key="2">
    <source>
        <dbReference type="Proteomes" id="UP001145114"/>
    </source>
</evidence>
<keyword evidence="1" id="KW-0808">Transferase</keyword>
<keyword evidence="2" id="KW-1185">Reference proteome</keyword>